<evidence type="ECO:0000256" key="1">
    <source>
        <dbReference type="SAM" id="Phobius"/>
    </source>
</evidence>
<dbReference type="WBParaSite" id="nRc.2.0.1.t08762-RA">
    <property type="protein sequence ID" value="nRc.2.0.1.t08762-RA"/>
    <property type="gene ID" value="nRc.2.0.1.g08762"/>
</dbReference>
<feature type="transmembrane region" description="Helical" evidence="1">
    <location>
        <begin position="57"/>
        <end position="74"/>
    </location>
</feature>
<sequence length="170" mass="18735">EVTNAPFAVKAGFGFSAFVSIGFTIVLGLVASSFWYNADETRRLKRDAFDVLMKVKFVILVLCAILAWSMYINMNFAKRQGRNIAVGGLTRAIMNYDKGQSANFPNDKCGLHMFCYVPWSCCRKEVATCTHAIFQLLPDSPLHTATLSDKGCVDALSADFVLGAENLMTI</sequence>
<name>A0A915I3Q0_ROMCU</name>
<keyword evidence="1" id="KW-0812">Transmembrane</keyword>
<protein>
    <submittedName>
        <fullName evidence="3">Uncharacterized protein</fullName>
    </submittedName>
</protein>
<evidence type="ECO:0000313" key="2">
    <source>
        <dbReference type="Proteomes" id="UP000887565"/>
    </source>
</evidence>
<keyword evidence="2" id="KW-1185">Reference proteome</keyword>
<evidence type="ECO:0000313" key="3">
    <source>
        <dbReference type="WBParaSite" id="nRc.2.0.1.t08762-RA"/>
    </source>
</evidence>
<keyword evidence="1" id="KW-1133">Transmembrane helix</keyword>
<reference evidence="3" key="1">
    <citation type="submission" date="2022-11" db="UniProtKB">
        <authorList>
            <consortium name="WormBaseParasite"/>
        </authorList>
    </citation>
    <scope>IDENTIFICATION</scope>
</reference>
<feature type="transmembrane region" description="Helical" evidence="1">
    <location>
        <begin position="12"/>
        <end position="36"/>
    </location>
</feature>
<dbReference type="AlphaFoldDB" id="A0A915I3Q0"/>
<organism evidence="2 3">
    <name type="scientific">Romanomermis culicivorax</name>
    <name type="common">Nematode worm</name>
    <dbReference type="NCBI Taxonomy" id="13658"/>
    <lineage>
        <taxon>Eukaryota</taxon>
        <taxon>Metazoa</taxon>
        <taxon>Ecdysozoa</taxon>
        <taxon>Nematoda</taxon>
        <taxon>Enoplea</taxon>
        <taxon>Dorylaimia</taxon>
        <taxon>Mermithida</taxon>
        <taxon>Mermithoidea</taxon>
        <taxon>Mermithidae</taxon>
        <taxon>Romanomermis</taxon>
    </lineage>
</organism>
<keyword evidence="1" id="KW-0472">Membrane</keyword>
<accession>A0A915I3Q0</accession>
<dbReference type="Proteomes" id="UP000887565">
    <property type="component" value="Unplaced"/>
</dbReference>
<proteinExistence type="predicted"/>